<organism evidence="2 3">
    <name type="scientific">Paenactinomyces guangxiensis</name>
    <dbReference type="NCBI Taxonomy" id="1490290"/>
    <lineage>
        <taxon>Bacteria</taxon>
        <taxon>Bacillati</taxon>
        <taxon>Bacillota</taxon>
        <taxon>Bacilli</taxon>
        <taxon>Bacillales</taxon>
        <taxon>Thermoactinomycetaceae</taxon>
        <taxon>Paenactinomyces</taxon>
    </lineage>
</organism>
<sequence length="130" mass="14697">MKITGFNHLTIRVSDLQQSLAFYCDLLGMRLVHQGRTDAYLEGGNAWVCLLEKSGHTQPEELWLGIDHVAFSIDEQDFAEAVQVLQEHRVPIIRGPFERGGGLSVQFPDPDGTVLELFTGSLEKRMKNWK</sequence>
<dbReference type="InterPro" id="IPR029068">
    <property type="entry name" value="Glyas_Bleomycin-R_OHBP_Dase"/>
</dbReference>
<evidence type="ECO:0000313" key="3">
    <source>
        <dbReference type="Proteomes" id="UP000535491"/>
    </source>
</evidence>
<dbReference type="InterPro" id="IPR037523">
    <property type="entry name" value="VOC_core"/>
</dbReference>
<accession>A0A7W1WPG9</accession>
<reference evidence="2 3" key="1">
    <citation type="submission" date="2020-07" db="EMBL/GenBank/DDBJ databases">
        <authorList>
            <person name="Feng H."/>
        </authorList>
    </citation>
    <scope>NUCLEOTIDE SEQUENCE [LARGE SCALE GENOMIC DNA]</scope>
    <source>
        <strain evidence="3">s-10</strain>
    </source>
</reference>
<comment type="caution">
    <text evidence="2">The sequence shown here is derived from an EMBL/GenBank/DDBJ whole genome shotgun (WGS) entry which is preliminary data.</text>
</comment>
<dbReference type="AlphaFoldDB" id="A0A7W1WPG9"/>
<dbReference type="PROSITE" id="PS51819">
    <property type="entry name" value="VOC"/>
    <property type="match status" value="1"/>
</dbReference>
<dbReference type="InterPro" id="IPR004360">
    <property type="entry name" value="Glyas_Fos-R_dOase_dom"/>
</dbReference>
<dbReference type="SUPFAM" id="SSF54593">
    <property type="entry name" value="Glyoxalase/Bleomycin resistance protein/Dihydroxybiphenyl dioxygenase"/>
    <property type="match status" value="1"/>
</dbReference>
<protein>
    <submittedName>
        <fullName evidence="2">VOC family protein</fullName>
    </submittedName>
</protein>
<dbReference type="Proteomes" id="UP000535491">
    <property type="component" value="Unassembled WGS sequence"/>
</dbReference>
<dbReference type="Pfam" id="PF00903">
    <property type="entry name" value="Glyoxalase"/>
    <property type="match status" value="1"/>
</dbReference>
<feature type="domain" description="VOC" evidence="1">
    <location>
        <begin position="5"/>
        <end position="120"/>
    </location>
</feature>
<dbReference type="PANTHER" id="PTHR21366">
    <property type="entry name" value="GLYOXALASE FAMILY PROTEIN"/>
    <property type="match status" value="1"/>
</dbReference>
<dbReference type="InterPro" id="IPR050383">
    <property type="entry name" value="GlyoxalaseI/FosfomycinResist"/>
</dbReference>
<proteinExistence type="predicted"/>
<keyword evidence="3" id="KW-1185">Reference proteome</keyword>
<gene>
    <name evidence="2" type="ORF">H1191_04930</name>
</gene>
<dbReference type="Gene3D" id="3.10.180.10">
    <property type="entry name" value="2,3-Dihydroxybiphenyl 1,2-Dioxygenase, domain 1"/>
    <property type="match status" value="1"/>
</dbReference>
<name>A0A7W1WPG9_9BACL</name>
<dbReference type="PANTHER" id="PTHR21366:SF14">
    <property type="entry name" value="GLYOXALASE DOMAIN-CONTAINING PROTEIN 5"/>
    <property type="match status" value="1"/>
</dbReference>
<dbReference type="RefSeq" id="WP_181750884.1">
    <property type="nucleotide sequence ID" value="NZ_JACEIQ010000003.1"/>
</dbReference>
<evidence type="ECO:0000313" key="2">
    <source>
        <dbReference type="EMBL" id="MBA4493645.1"/>
    </source>
</evidence>
<dbReference type="EMBL" id="JACEIQ010000003">
    <property type="protein sequence ID" value="MBA4493645.1"/>
    <property type="molecule type" value="Genomic_DNA"/>
</dbReference>
<evidence type="ECO:0000259" key="1">
    <source>
        <dbReference type="PROSITE" id="PS51819"/>
    </source>
</evidence>